<organism evidence="2 3">
    <name type="scientific">Brevundimonas bullata</name>
    <dbReference type="NCBI Taxonomy" id="13160"/>
    <lineage>
        <taxon>Bacteria</taxon>
        <taxon>Pseudomonadati</taxon>
        <taxon>Pseudomonadota</taxon>
        <taxon>Alphaproteobacteria</taxon>
        <taxon>Caulobacterales</taxon>
        <taxon>Caulobacteraceae</taxon>
        <taxon>Brevundimonas</taxon>
    </lineage>
</organism>
<dbReference type="AlphaFoldDB" id="A0A7W7IME5"/>
<feature type="chain" id="PRO_5031004882" description="Translation initiation factor IF-2" evidence="1">
    <location>
        <begin position="23"/>
        <end position="155"/>
    </location>
</feature>
<dbReference type="Proteomes" id="UP000539957">
    <property type="component" value="Unassembled WGS sequence"/>
</dbReference>
<evidence type="ECO:0008006" key="4">
    <source>
        <dbReference type="Google" id="ProtNLM"/>
    </source>
</evidence>
<evidence type="ECO:0000256" key="1">
    <source>
        <dbReference type="SAM" id="SignalP"/>
    </source>
</evidence>
<evidence type="ECO:0000313" key="3">
    <source>
        <dbReference type="Proteomes" id="UP000539957"/>
    </source>
</evidence>
<evidence type="ECO:0000313" key="2">
    <source>
        <dbReference type="EMBL" id="MBB4797033.1"/>
    </source>
</evidence>
<dbReference type="RefSeq" id="WP_184267171.1">
    <property type="nucleotide sequence ID" value="NZ_JACHKY010000001.1"/>
</dbReference>
<name>A0A7W7IME5_9CAUL</name>
<reference evidence="2 3" key="1">
    <citation type="submission" date="2020-08" db="EMBL/GenBank/DDBJ databases">
        <title>Functional genomics of gut bacteria from endangered species of beetles.</title>
        <authorList>
            <person name="Carlos-Shanley C."/>
        </authorList>
    </citation>
    <scope>NUCLEOTIDE SEQUENCE [LARGE SCALE GENOMIC DNA]</scope>
    <source>
        <strain evidence="2 3">S00123</strain>
    </source>
</reference>
<keyword evidence="3" id="KW-1185">Reference proteome</keyword>
<dbReference type="EMBL" id="JACHKY010000001">
    <property type="protein sequence ID" value="MBB4797033.1"/>
    <property type="molecule type" value="Genomic_DNA"/>
</dbReference>
<gene>
    <name evidence="2" type="ORF">HNP32_000747</name>
</gene>
<proteinExistence type="predicted"/>
<dbReference type="PROSITE" id="PS51257">
    <property type="entry name" value="PROKAR_LIPOPROTEIN"/>
    <property type="match status" value="1"/>
</dbReference>
<accession>A0A7W7IME5</accession>
<protein>
    <recommendedName>
        <fullName evidence="4">Translation initiation factor IF-2</fullName>
    </recommendedName>
</protein>
<sequence length="155" mass="15812">MSRLTLAAAAAALIACAAPAVAQDVAPAAPAVAAAPAMSPEETAFEAKGQAFDAESRQMGVELQAVMEDASLDAATKKTRTDAIITRYEPRFEAFAGELESFLRAMAAVPERAAQKDQILAAAEAAPAQLRAVPAQIRASIDQALAAPAAPAAPN</sequence>
<feature type="signal peptide" evidence="1">
    <location>
        <begin position="1"/>
        <end position="22"/>
    </location>
</feature>
<keyword evidence="1" id="KW-0732">Signal</keyword>
<comment type="caution">
    <text evidence="2">The sequence shown here is derived from an EMBL/GenBank/DDBJ whole genome shotgun (WGS) entry which is preliminary data.</text>
</comment>